<dbReference type="Gene3D" id="1.10.10.60">
    <property type="entry name" value="Homeodomain-like"/>
    <property type="match status" value="1"/>
</dbReference>
<keyword evidence="2" id="KW-0804">Transcription</keyword>
<evidence type="ECO:0000313" key="4">
    <source>
        <dbReference type="EMBL" id="TVT57678.1"/>
    </source>
</evidence>
<reference evidence="4 5" key="1">
    <citation type="submission" date="2019-07" db="EMBL/GenBank/DDBJ databases">
        <authorList>
            <person name="Duangmal K."/>
            <person name="Teo W.F.A."/>
        </authorList>
    </citation>
    <scope>NUCLEOTIDE SEQUENCE [LARGE SCALE GENOMIC DNA]</scope>
    <source>
        <strain evidence="4 5">TBRC 6029</strain>
    </source>
</reference>
<dbReference type="EMBL" id="VJWX01000042">
    <property type="protein sequence ID" value="TVT57678.1"/>
    <property type="molecule type" value="Genomic_DNA"/>
</dbReference>
<name>A0A558D9H5_9PSEU</name>
<dbReference type="Proteomes" id="UP000320011">
    <property type="component" value="Unassembled WGS sequence"/>
</dbReference>
<evidence type="ECO:0000256" key="2">
    <source>
        <dbReference type="ARBA" id="ARBA00023163"/>
    </source>
</evidence>
<organism evidence="4 5">
    <name type="scientific">Amycolatopsis rhizosphaerae</name>
    <dbReference type="NCBI Taxonomy" id="2053003"/>
    <lineage>
        <taxon>Bacteria</taxon>
        <taxon>Bacillati</taxon>
        <taxon>Actinomycetota</taxon>
        <taxon>Actinomycetes</taxon>
        <taxon>Pseudonocardiales</taxon>
        <taxon>Pseudonocardiaceae</taxon>
        <taxon>Amycolatopsis</taxon>
    </lineage>
</organism>
<dbReference type="SMART" id="SM00342">
    <property type="entry name" value="HTH_ARAC"/>
    <property type="match status" value="1"/>
</dbReference>
<dbReference type="GO" id="GO:0003700">
    <property type="term" value="F:DNA-binding transcription factor activity"/>
    <property type="evidence" value="ECO:0007669"/>
    <property type="project" value="InterPro"/>
</dbReference>
<dbReference type="PROSITE" id="PS01124">
    <property type="entry name" value="HTH_ARAC_FAMILY_2"/>
    <property type="match status" value="1"/>
</dbReference>
<dbReference type="SUPFAM" id="SSF46689">
    <property type="entry name" value="Homeodomain-like"/>
    <property type="match status" value="2"/>
</dbReference>
<gene>
    <name evidence="4" type="ORF">FNH05_07100</name>
</gene>
<sequence length="317" mass="33594">MYTVGVLLLPASRAFDLAVVGEVWGQDRTDDGIGPFALRLCSAGRRPVELSPFGRVAADQGLSGLRGCDLVIALGRADPFAPVPPSAARALRAAHEAGSTVAALCTGAFTLAAAGLLDGRPATTHWRHFDDLEGAAPGARVSRDVLFTGEDGIFTSAGVVGGVDLCVYLVRRHQGAEAADALARRLVMPPAREGGQRQYAGVAVAPRPARPGIASTMDWAANRLDRPIGVGDLVREAGMSPRTFHREFTAAVGMTPGRWLRAQRIRHAQRLLEATDLTVEGVARKAGLGTAANLRRRLRAELGVAPDSYRRTFRQPG</sequence>
<evidence type="ECO:0000313" key="5">
    <source>
        <dbReference type="Proteomes" id="UP000320011"/>
    </source>
</evidence>
<keyword evidence="5" id="KW-1185">Reference proteome</keyword>
<accession>A0A558D9H5</accession>
<reference evidence="4 5" key="2">
    <citation type="submission" date="2019-08" db="EMBL/GenBank/DDBJ databases">
        <title>Amycolatopsis acidicola sp. nov., isolated from peat swamp forest soil.</title>
        <authorList>
            <person name="Srisuk N."/>
        </authorList>
    </citation>
    <scope>NUCLEOTIDE SEQUENCE [LARGE SCALE GENOMIC DNA]</scope>
    <source>
        <strain evidence="4 5">TBRC 6029</strain>
    </source>
</reference>
<dbReference type="Gene3D" id="3.40.50.880">
    <property type="match status" value="1"/>
</dbReference>
<dbReference type="Pfam" id="PF12833">
    <property type="entry name" value="HTH_18"/>
    <property type="match status" value="1"/>
</dbReference>
<dbReference type="InterPro" id="IPR009057">
    <property type="entry name" value="Homeodomain-like_sf"/>
</dbReference>
<dbReference type="Pfam" id="PF01965">
    <property type="entry name" value="DJ-1_PfpI"/>
    <property type="match status" value="1"/>
</dbReference>
<dbReference type="AlphaFoldDB" id="A0A558D9H5"/>
<dbReference type="InterPro" id="IPR052158">
    <property type="entry name" value="INH-QAR"/>
</dbReference>
<protein>
    <submittedName>
        <fullName evidence="4">Helix-turn-helix domain-containing protein</fullName>
    </submittedName>
</protein>
<dbReference type="RefSeq" id="WP_144586497.1">
    <property type="nucleotide sequence ID" value="NZ_VJWX01000042.1"/>
</dbReference>
<dbReference type="InterPro" id="IPR029062">
    <property type="entry name" value="Class_I_gatase-like"/>
</dbReference>
<dbReference type="CDD" id="cd03137">
    <property type="entry name" value="GATase1_AraC_1"/>
    <property type="match status" value="1"/>
</dbReference>
<dbReference type="PANTHER" id="PTHR43130">
    <property type="entry name" value="ARAC-FAMILY TRANSCRIPTIONAL REGULATOR"/>
    <property type="match status" value="1"/>
</dbReference>
<dbReference type="InterPro" id="IPR018060">
    <property type="entry name" value="HTH_AraC"/>
</dbReference>
<keyword evidence="1" id="KW-0805">Transcription regulation</keyword>
<dbReference type="SUPFAM" id="SSF52317">
    <property type="entry name" value="Class I glutamine amidotransferase-like"/>
    <property type="match status" value="1"/>
</dbReference>
<dbReference type="GO" id="GO:0043565">
    <property type="term" value="F:sequence-specific DNA binding"/>
    <property type="evidence" value="ECO:0007669"/>
    <property type="project" value="InterPro"/>
</dbReference>
<evidence type="ECO:0000259" key="3">
    <source>
        <dbReference type="PROSITE" id="PS01124"/>
    </source>
</evidence>
<proteinExistence type="predicted"/>
<dbReference type="InterPro" id="IPR002818">
    <property type="entry name" value="DJ-1/PfpI"/>
</dbReference>
<dbReference type="PANTHER" id="PTHR43130:SF3">
    <property type="entry name" value="HTH-TYPE TRANSCRIPTIONAL REGULATOR RV1931C"/>
    <property type="match status" value="1"/>
</dbReference>
<comment type="caution">
    <text evidence="4">The sequence shown here is derived from an EMBL/GenBank/DDBJ whole genome shotgun (WGS) entry which is preliminary data.</text>
</comment>
<dbReference type="OrthoDB" id="3660033at2"/>
<feature type="domain" description="HTH araC/xylS-type" evidence="3">
    <location>
        <begin position="214"/>
        <end position="312"/>
    </location>
</feature>
<evidence type="ECO:0000256" key="1">
    <source>
        <dbReference type="ARBA" id="ARBA00023015"/>
    </source>
</evidence>